<name>X1GGL2_9ZZZZ</name>
<organism evidence="1">
    <name type="scientific">marine sediment metagenome</name>
    <dbReference type="NCBI Taxonomy" id="412755"/>
    <lineage>
        <taxon>unclassified sequences</taxon>
        <taxon>metagenomes</taxon>
        <taxon>ecological metagenomes</taxon>
    </lineage>
</organism>
<gene>
    <name evidence="1" type="ORF">S03H2_26955</name>
</gene>
<accession>X1GGL2</accession>
<feature type="non-terminal residue" evidence="1">
    <location>
        <position position="1"/>
    </location>
</feature>
<comment type="caution">
    <text evidence="1">The sequence shown here is derived from an EMBL/GenBank/DDBJ whole genome shotgun (WGS) entry which is preliminary data.</text>
</comment>
<proteinExistence type="predicted"/>
<protein>
    <submittedName>
        <fullName evidence="1">Uncharacterized protein</fullName>
    </submittedName>
</protein>
<evidence type="ECO:0000313" key="1">
    <source>
        <dbReference type="EMBL" id="GAH56347.1"/>
    </source>
</evidence>
<dbReference type="EMBL" id="BARU01015887">
    <property type="protein sequence ID" value="GAH56347.1"/>
    <property type="molecule type" value="Genomic_DNA"/>
</dbReference>
<feature type="non-terminal residue" evidence="1">
    <location>
        <position position="69"/>
    </location>
</feature>
<sequence length="69" mass="6893">LRSCTTLVLEAVQGVICDVDPSTGLATDPVIAGALRDATCIQAAAWIALGIDPATGGIVQASKNARSKG</sequence>
<reference evidence="1" key="1">
    <citation type="journal article" date="2014" name="Front. Microbiol.">
        <title>High frequency of phylogenetically diverse reductive dehalogenase-homologous genes in deep subseafloor sedimentary metagenomes.</title>
        <authorList>
            <person name="Kawai M."/>
            <person name="Futagami T."/>
            <person name="Toyoda A."/>
            <person name="Takaki Y."/>
            <person name="Nishi S."/>
            <person name="Hori S."/>
            <person name="Arai W."/>
            <person name="Tsubouchi T."/>
            <person name="Morono Y."/>
            <person name="Uchiyama I."/>
            <person name="Ito T."/>
            <person name="Fujiyama A."/>
            <person name="Inagaki F."/>
            <person name="Takami H."/>
        </authorList>
    </citation>
    <scope>NUCLEOTIDE SEQUENCE</scope>
    <source>
        <strain evidence="1">Expedition CK06-06</strain>
    </source>
</reference>
<dbReference type="AlphaFoldDB" id="X1GGL2"/>